<organism evidence="1 2">
    <name type="scientific">Actinomadura chibensis</name>
    <dbReference type="NCBI Taxonomy" id="392828"/>
    <lineage>
        <taxon>Bacteria</taxon>
        <taxon>Bacillati</taxon>
        <taxon>Actinomycetota</taxon>
        <taxon>Actinomycetes</taxon>
        <taxon>Streptosporangiales</taxon>
        <taxon>Thermomonosporaceae</taxon>
        <taxon>Actinomadura</taxon>
    </lineage>
</organism>
<dbReference type="STRING" id="1220554.GCA_001552135_05295"/>
<evidence type="ECO:0000313" key="1">
    <source>
        <dbReference type="EMBL" id="TYB45347.1"/>
    </source>
</evidence>
<accession>A0A5D0NLL3</accession>
<dbReference type="AlphaFoldDB" id="A0A5D0NLL3"/>
<dbReference type="Proteomes" id="UP000323380">
    <property type="component" value="Unassembled WGS sequence"/>
</dbReference>
<reference evidence="1 2" key="1">
    <citation type="submission" date="2019-08" db="EMBL/GenBank/DDBJ databases">
        <title>Actinomadura sp. nov. CYP1-5 isolated from mountain soil.</title>
        <authorList>
            <person name="Songsumanus A."/>
            <person name="Kuncharoen N."/>
            <person name="Kudo T."/>
            <person name="Yuki M."/>
            <person name="Igarashi Y."/>
            <person name="Tanasupawat S."/>
        </authorList>
    </citation>
    <scope>NUCLEOTIDE SEQUENCE [LARGE SCALE GENOMIC DNA]</scope>
    <source>
        <strain evidence="1 2">JCM 14158</strain>
    </source>
</reference>
<dbReference type="SUPFAM" id="SSF53756">
    <property type="entry name" value="UDP-Glycosyltransferase/glycogen phosphorylase"/>
    <property type="match status" value="1"/>
</dbReference>
<keyword evidence="2" id="KW-1185">Reference proteome</keyword>
<evidence type="ECO:0008006" key="3">
    <source>
        <dbReference type="Google" id="ProtNLM"/>
    </source>
</evidence>
<comment type="caution">
    <text evidence="1">The sequence shown here is derived from an EMBL/GenBank/DDBJ whole genome shotgun (WGS) entry which is preliminary data.</text>
</comment>
<protein>
    <recommendedName>
        <fullName evidence="3">UDP-N-acetyl glucosamine 2-epimerase</fullName>
    </recommendedName>
</protein>
<name>A0A5D0NLL3_9ACTN</name>
<evidence type="ECO:0000313" key="2">
    <source>
        <dbReference type="Proteomes" id="UP000323380"/>
    </source>
</evidence>
<dbReference type="EMBL" id="VSFG01000003">
    <property type="protein sequence ID" value="TYB45347.1"/>
    <property type="molecule type" value="Genomic_DNA"/>
</dbReference>
<dbReference type="RefSeq" id="WP_067896806.1">
    <property type="nucleotide sequence ID" value="NZ_VSFG01000003.1"/>
</dbReference>
<sequence>MDCTMDAWASGPFGLDAPRGSTLPARRTVLAVAHHLTAATRLSDVMPLLESDRRVAVAYTAAPASPFTGGLDEFLRDLGGFVMPWSQAVRSRFDLVVAASHGMLENLHAPVLTVPHGSGPGKLLGRRPGLGPPAERPVTGLIRERLVVAGRVVPSSVVLPHDRHLLGLARDCPEALPVAFVGGDPCLDRLMASVPYRDVYRRALGVGPDECLVLVSSTWCPDSLLGSDPELLDRIAAELPRDRYRVVAALHPHIWTWHSRRQVMSWYADCRRLGVRLLPPEEGWRAALVAADRVIGDHGSVTCYGAALGVPALLGAFAEDSVAPGSHVARLGAVAPRVDWDRPLPPQVDDAVHAYGPPVHEALRHDLSSRPGQAARLIRGEMYRLLRLPDRDRPPDVTPVPMPGSVPFPALRAA</sequence>
<gene>
    <name evidence="1" type="ORF">FXF69_18025</name>
</gene>
<proteinExistence type="predicted"/>